<dbReference type="InterPro" id="IPR001268">
    <property type="entry name" value="NADH_UbQ_OxRdtase_30kDa_su"/>
</dbReference>
<accession>A0A7W5JYI6</accession>
<name>A0A7W5JYI6_9ACTN</name>
<protein>
    <submittedName>
        <fullName evidence="4">NADH-quinone oxidoreductase subunit C</fullName>
    </submittedName>
</protein>
<sequence length="193" mass="20673">MREVPADTWHDAVVAVRADGYDWFDWLGCTDEIGVSDELRVVLSLRRLDEPGAPELLLACRVPRSAARLASVRDVFAGAAWHEREAAEEFGVEFVGGDRRRLLLDVGSAPAPLRKDEVLAARTAEPWPGAKEPGESDAGAGTAGAASPSRRRMVPPGVPAPEVWGDRDPQAPAPDPAEVAAAVTGGRVRRRAR</sequence>
<dbReference type="PANTHER" id="PTHR10884:SF14">
    <property type="entry name" value="NADH DEHYDROGENASE [UBIQUINONE] IRON-SULFUR PROTEIN 3, MITOCHONDRIAL"/>
    <property type="match status" value="1"/>
</dbReference>
<organism evidence="4 5">
    <name type="scientific">Microlunatus antarcticus</name>
    <dbReference type="NCBI Taxonomy" id="53388"/>
    <lineage>
        <taxon>Bacteria</taxon>
        <taxon>Bacillati</taxon>
        <taxon>Actinomycetota</taxon>
        <taxon>Actinomycetes</taxon>
        <taxon>Propionibacteriales</taxon>
        <taxon>Propionibacteriaceae</taxon>
        <taxon>Microlunatus</taxon>
    </lineage>
</organism>
<feature type="compositionally biased region" description="Low complexity" evidence="2">
    <location>
        <begin position="176"/>
        <end position="186"/>
    </location>
</feature>
<keyword evidence="5" id="KW-1185">Reference proteome</keyword>
<dbReference type="AlphaFoldDB" id="A0A7W5JYI6"/>
<evidence type="ECO:0000313" key="5">
    <source>
        <dbReference type="Proteomes" id="UP000565572"/>
    </source>
</evidence>
<feature type="region of interest" description="Disordered" evidence="2">
    <location>
        <begin position="126"/>
        <end position="193"/>
    </location>
</feature>
<evidence type="ECO:0000259" key="3">
    <source>
        <dbReference type="Pfam" id="PF00329"/>
    </source>
</evidence>
<dbReference type="RefSeq" id="WP_183341814.1">
    <property type="nucleotide sequence ID" value="NZ_JACHZG010000002.1"/>
</dbReference>
<dbReference type="Pfam" id="PF00329">
    <property type="entry name" value="Complex1_30kDa"/>
    <property type="match status" value="1"/>
</dbReference>
<dbReference type="EMBL" id="JACHZG010000002">
    <property type="protein sequence ID" value="MBB3328692.1"/>
    <property type="molecule type" value="Genomic_DNA"/>
</dbReference>
<comment type="caution">
    <text evidence="4">The sequence shown here is derived from an EMBL/GenBank/DDBJ whole genome shotgun (WGS) entry which is preliminary data.</text>
</comment>
<proteinExistence type="inferred from homology"/>
<dbReference type="PANTHER" id="PTHR10884">
    <property type="entry name" value="NADH DEHYDROGENASE UBIQUINONE IRON-SULFUR PROTEIN 3"/>
    <property type="match status" value="1"/>
</dbReference>
<dbReference type="InterPro" id="IPR037232">
    <property type="entry name" value="NADH_quin_OxRdtase_su_C/D-like"/>
</dbReference>
<evidence type="ECO:0000256" key="2">
    <source>
        <dbReference type="SAM" id="MobiDB-lite"/>
    </source>
</evidence>
<evidence type="ECO:0000313" key="4">
    <source>
        <dbReference type="EMBL" id="MBB3328692.1"/>
    </source>
</evidence>
<reference evidence="4 5" key="1">
    <citation type="submission" date="2020-08" db="EMBL/GenBank/DDBJ databases">
        <title>Sequencing the genomes of 1000 actinobacteria strains.</title>
        <authorList>
            <person name="Klenk H.-P."/>
        </authorList>
    </citation>
    <scope>NUCLEOTIDE SEQUENCE [LARGE SCALE GENOMIC DNA]</scope>
    <source>
        <strain evidence="4 5">DSM 11053</strain>
    </source>
</reference>
<dbReference type="SUPFAM" id="SSF143243">
    <property type="entry name" value="Nqo5-like"/>
    <property type="match status" value="1"/>
</dbReference>
<dbReference type="Proteomes" id="UP000565572">
    <property type="component" value="Unassembled WGS sequence"/>
</dbReference>
<comment type="similarity">
    <text evidence="1">Belongs to the complex I 30 kDa subunit family.</text>
</comment>
<gene>
    <name evidence="4" type="ORF">FHX39_003677</name>
</gene>
<feature type="domain" description="NADH:ubiquinone oxidoreductase 30kDa subunit" evidence="3">
    <location>
        <begin position="3"/>
        <end position="121"/>
    </location>
</feature>
<dbReference type="GO" id="GO:0008137">
    <property type="term" value="F:NADH dehydrogenase (ubiquinone) activity"/>
    <property type="evidence" value="ECO:0007669"/>
    <property type="project" value="InterPro"/>
</dbReference>
<dbReference type="Gene3D" id="3.30.460.80">
    <property type="entry name" value="NADH:ubiquinone oxidoreductase, 30kDa subunit"/>
    <property type="match status" value="1"/>
</dbReference>
<evidence type="ECO:0000256" key="1">
    <source>
        <dbReference type="ARBA" id="ARBA00007569"/>
    </source>
</evidence>